<dbReference type="Gene3D" id="3.30.505.50">
    <property type="entry name" value="Sigma 54 modulation/S30EA ribosomal protein, C-terminal domain"/>
    <property type="match status" value="1"/>
</dbReference>
<dbReference type="GO" id="GO:0043024">
    <property type="term" value="F:ribosomal small subunit binding"/>
    <property type="evidence" value="ECO:0007669"/>
    <property type="project" value="TreeGrafter"/>
</dbReference>
<dbReference type="PANTHER" id="PTHR33231">
    <property type="entry name" value="30S RIBOSOMAL PROTEIN"/>
    <property type="match status" value="1"/>
</dbReference>
<evidence type="ECO:0000256" key="1">
    <source>
        <dbReference type="ARBA" id="ARBA00022845"/>
    </source>
</evidence>
<evidence type="ECO:0000259" key="3">
    <source>
        <dbReference type="Pfam" id="PF16321"/>
    </source>
</evidence>
<comment type="subcellular location">
    <subcellularLocation>
        <location evidence="2">Cytoplasm</location>
    </subcellularLocation>
</comment>
<protein>
    <recommendedName>
        <fullName evidence="2">Ribosome hibernation promoting factor</fullName>
        <shortName evidence="2">HPF</shortName>
    </recommendedName>
</protein>
<dbReference type="PANTHER" id="PTHR33231:SF1">
    <property type="entry name" value="30S RIBOSOMAL PROTEIN"/>
    <property type="match status" value="1"/>
</dbReference>
<dbReference type="InterPro" id="IPR032528">
    <property type="entry name" value="Ribosom_S30AE_C"/>
</dbReference>
<dbReference type="GO" id="GO:0045900">
    <property type="term" value="P:negative regulation of translational elongation"/>
    <property type="evidence" value="ECO:0007669"/>
    <property type="project" value="TreeGrafter"/>
</dbReference>
<dbReference type="NCBIfam" id="TIGR00741">
    <property type="entry name" value="yfiA"/>
    <property type="match status" value="1"/>
</dbReference>
<dbReference type="InterPro" id="IPR003489">
    <property type="entry name" value="RHF/RaiA"/>
</dbReference>
<evidence type="ECO:0000313" key="4">
    <source>
        <dbReference type="EMBL" id="AVG24545.1"/>
    </source>
</evidence>
<dbReference type="CDD" id="cd00552">
    <property type="entry name" value="RaiA"/>
    <property type="match status" value="1"/>
</dbReference>
<dbReference type="InterPro" id="IPR036567">
    <property type="entry name" value="RHF-like"/>
</dbReference>
<keyword evidence="5" id="KW-1185">Reference proteome</keyword>
<dbReference type="RefSeq" id="WP_104914008.1">
    <property type="nucleotide sequence ID" value="NZ_CP026923.1"/>
</dbReference>
<comment type="subunit">
    <text evidence="2">Interacts with 100S ribosomes.</text>
</comment>
<dbReference type="AlphaFoldDB" id="A0A2L2BS98"/>
<reference evidence="4 5" key="1">
    <citation type="submission" date="2018-02" db="EMBL/GenBank/DDBJ databases">
        <title>Complete genome of the streamlined marine actinobacterium Pontimonas salivibrio CL-TW6 adapted to coastal planktonic lifestype.</title>
        <authorList>
            <person name="Cho B.C."/>
            <person name="Hardies S.C."/>
            <person name="Jang G.I."/>
            <person name="Hwang C.Y."/>
        </authorList>
    </citation>
    <scope>NUCLEOTIDE SEQUENCE [LARGE SCALE GENOMIC DNA]</scope>
    <source>
        <strain evidence="4 5">CL-TW6</strain>
    </source>
</reference>
<dbReference type="InterPro" id="IPR034694">
    <property type="entry name" value="HPF_long/plastid"/>
</dbReference>
<comment type="function">
    <text evidence="2">Required for dimerization of active 70S ribosomes into 100S ribosomes in stationary phase; 100S ribosomes are translationally inactive and sometimes present during exponential growth.</text>
</comment>
<dbReference type="Pfam" id="PF02482">
    <property type="entry name" value="Ribosomal_S30AE"/>
    <property type="match status" value="1"/>
</dbReference>
<keyword evidence="1 2" id="KW-0810">Translation regulation</keyword>
<dbReference type="Gene3D" id="3.30.160.100">
    <property type="entry name" value="Ribosome hibernation promotion factor-like"/>
    <property type="match status" value="1"/>
</dbReference>
<dbReference type="GO" id="GO:0022627">
    <property type="term" value="C:cytosolic small ribosomal subunit"/>
    <property type="evidence" value="ECO:0007669"/>
    <property type="project" value="TreeGrafter"/>
</dbReference>
<dbReference type="SUPFAM" id="SSF69754">
    <property type="entry name" value="Ribosome binding protein Y (YfiA homologue)"/>
    <property type="match status" value="1"/>
</dbReference>
<dbReference type="HAMAP" id="MF_00839">
    <property type="entry name" value="HPF"/>
    <property type="match status" value="1"/>
</dbReference>
<accession>A0A2L2BS98</accession>
<feature type="domain" description="Sigma 54 modulation/S30EA ribosomal protein C-terminal" evidence="3">
    <location>
        <begin position="154"/>
        <end position="209"/>
    </location>
</feature>
<sequence length="215" mass="24171">MDITLLAHDIAIPDRFRDYVNEKSDRVLALAENAMTFQVKLNRENSSRQGPSEDSVELTVIGKGPVIRAEARNADKYAAFDEAVDHLVRRLRRAKERRDPQHAKHRAKSMGEVSAESFADIDITPASVEVIRSVETGAIPTISEEDLAAMDESESPVVIRKKLFPAEAMNAEDAVDKMELVGHDFYLFIDTDTQRPSVVYRRKGWQYGVIALKES</sequence>
<evidence type="ECO:0000256" key="2">
    <source>
        <dbReference type="HAMAP-Rule" id="MF_00839"/>
    </source>
</evidence>
<dbReference type="Pfam" id="PF16321">
    <property type="entry name" value="Ribosom_S30AE_C"/>
    <property type="match status" value="1"/>
</dbReference>
<proteinExistence type="inferred from homology"/>
<dbReference type="InterPro" id="IPR038416">
    <property type="entry name" value="Ribosom_S30AE_C_sf"/>
</dbReference>
<gene>
    <name evidence="2" type="primary">hpf</name>
    <name evidence="4" type="ORF">C3B54_111610</name>
</gene>
<dbReference type="OrthoDB" id="9794975at2"/>
<organism evidence="4 5">
    <name type="scientific">Pontimonas salivibrio</name>
    <dbReference type="NCBI Taxonomy" id="1159327"/>
    <lineage>
        <taxon>Bacteria</taxon>
        <taxon>Bacillati</taxon>
        <taxon>Actinomycetota</taxon>
        <taxon>Actinomycetes</taxon>
        <taxon>Micrococcales</taxon>
        <taxon>Microbacteriaceae</taxon>
        <taxon>Pontimonas</taxon>
    </lineage>
</organism>
<name>A0A2L2BS98_9MICO</name>
<evidence type="ECO:0000313" key="5">
    <source>
        <dbReference type="Proteomes" id="UP000243077"/>
    </source>
</evidence>
<dbReference type="EMBL" id="CP026923">
    <property type="protein sequence ID" value="AVG24545.1"/>
    <property type="molecule type" value="Genomic_DNA"/>
</dbReference>
<keyword evidence="2" id="KW-0963">Cytoplasm</keyword>
<comment type="similarity">
    <text evidence="2">Belongs to the HPF/YfiA ribosome-associated protein family. Long HPF subfamily.</text>
</comment>
<dbReference type="InterPro" id="IPR050574">
    <property type="entry name" value="HPF/YfiA_ribosome-assoc"/>
</dbReference>
<dbReference type="KEGG" id="psai:C3B54_111610"/>
<dbReference type="Proteomes" id="UP000243077">
    <property type="component" value="Chromosome"/>
</dbReference>